<organism evidence="1 2">
    <name type="scientific">Oricola cellulosilytica</name>
    <dbReference type="NCBI Taxonomy" id="1429082"/>
    <lineage>
        <taxon>Bacteria</taxon>
        <taxon>Pseudomonadati</taxon>
        <taxon>Pseudomonadota</taxon>
        <taxon>Alphaproteobacteria</taxon>
        <taxon>Hyphomicrobiales</taxon>
        <taxon>Ahrensiaceae</taxon>
        <taxon>Oricola</taxon>
    </lineage>
</organism>
<reference evidence="1 2" key="1">
    <citation type="journal article" date="2015" name="Antonie Van Leeuwenhoek">
        <title>Oricola cellulosilytica gen. nov., sp. nov., a cellulose-degrading bacterium of the family Phyllobacteriaceae isolated from surface seashore water, and emended descriptions of Mesorhizobium loti and Phyllobacterium myrsinacearum.</title>
        <authorList>
            <person name="Hameed A."/>
            <person name="Shahina M."/>
            <person name="Lai W.A."/>
            <person name="Lin S.Y."/>
            <person name="Young L.S."/>
            <person name="Liu Y.C."/>
            <person name="Hsu Y.H."/>
            <person name="Young C.C."/>
        </authorList>
    </citation>
    <scope>NUCLEOTIDE SEQUENCE [LARGE SCALE GENOMIC DNA]</scope>
    <source>
        <strain evidence="1 2">KCTC 52183</strain>
    </source>
</reference>
<evidence type="ECO:0000313" key="1">
    <source>
        <dbReference type="EMBL" id="TCD14493.1"/>
    </source>
</evidence>
<dbReference type="OrthoDB" id="370799at2"/>
<comment type="caution">
    <text evidence="1">The sequence shown here is derived from an EMBL/GenBank/DDBJ whole genome shotgun (WGS) entry which is preliminary data.</text>
</comment>
<accession>A0A4R0PD73</accession>
<sequence>MKGDRNAALAALDLLKSGDFKTGPEWKRAHEIAQANEGKPEFDRIHALCHRIEGDEGNAAYWYRRAGKPRHSDDLEEEWAHLRAALTARLKCPGSE</sequence>
<dbReference type="RefSeq" id="WP_131568573.1">
    <property type="nucleotide sequence ID" value="NZ_JAINFK010000002.1"/>
</dbReference>
<name>A0A4R0PD73_9HYPH</name>
<dbReference type="EMBL" id="SJST01000003">
    <property type="protein sequence ID" value="TCD14493.1"/>
    <property type="molecule type" value="Genomic_DNA"/>
</dbReference>
<gene>
    <name evidence="1" type="ORF">E0D97_10570</name>
</gene>
<protein>
    <submittedName>
        <fullName evidence="1">Uncharacterized protein</fullName>
    </submittedName>
</protein>
<evidence type="ECO:0000313" key="2">
    <source>
        <dbReference type="Proteomes" id="UP000291301"/>
    </source>
</evidence>
<dbReference type="AlphaFoldDB" id="A0A4R0PD73"/>
<dbReference type="Proteomes" id="UP000291301">
    <property type="component" value="Unassembled WGS sequence"/>
</dbReference>
<keyword evidence="2" id="KW-1185">Reference proteome</keyword>
<proteinExistence type="predicted"/>